<dbReference type="AlphaFoldDB" id="A0A069QJB1"/>
<evidence type="ECO:0000313" key="2">
    <source>
        <dbReference type="Proteomes" id="UP000027442"/>
    </source>
</evidence>
<protein>
    <submittedName>
        <fullName evidence="1">Uncharacterized protein</fullName>
    </submittedName>
</protein>
<dbReference type="Proteomes" id="UP000027442">
    <property type="component" value="Unassembled WGS sequence"/>
</dbReference>
<keyword evidence="2" id="KW-1185">Reference proteome</keyword>
<dbReference type="EMBL" id="JNGW01000037">
    <property type="protein sequence ID" value="KDR52915.1"/>
    <property type="molecule type" value="Genomic_DNA"/>
</dbReference>
<organism evidence="1 2">
    <name type="scientific">Hoylesella loescheii DSM 19665 = JCM 12249 = ATCC 15930</name>
    <dbReference type="NCBI Taxonomy" id="1122985"/>
    <lineage>
        <taxon>Bacteria</taxon>
        <taxon>Pseudomonadati</taxon>
        <taxon>Bacteroidota</taxon>
        <taxon>Bacteroidia</taxon>
        <taxon>Bacteroidales</taxon>
        <taxon>Prevotellaceae</taxon>
        <taxon>Hoylesella</taxon>
    </lineage>
</organism>
<evidence type="ECO:0000313" key="1">
    <source>
        <dbReference type="EMBL" id="KDR52915.1"/>
    </source>
</evidence>
<gene>
    <name evidence="1" type="ORF">HMPREF1991_01005</name>
</gene>
<accession>A0A069QJB1</accession>
<comment type="caution">
    <text evidence="1">The sequence shown here is derived from an EMBL/GenBank/DDBJ whole genome shotgun (WGS) entry which is preliminary data.</text>
</comment>
<sequence>MNAKAFLLLYRPSGRTQGNGRYYIRRIASGTTLHVERSHSEGDTY</sequence>
<name>A0A069QJB1_HOYLO</name>
<reference evidence="1 2" key="1">
    <citation type="submission" date="2013-08" db="EMBL/GenBank/DDBJ databases">
        <authorList>
            <person name="Weinstock G."/>
            <person name="Sodergren E."/>
            <person name="Wylie T."/>
            <person name="Fulton L."/>
            <person name="Fulton R."/>
            <person name="Fronick C."/>
            <person name="O'Laughlin M."/>
            <person name="Godfrey J."/>
            <person name="Miner T."/>
            <person name="Herter B."/>
            <person name="Appelbaum E."/>
            <person name="Cordes M."/>
            <person name="Lek S."/>
            <person name="Wollam A."/>
            <person name="Pepin K.H."/>
            <person name="Palsikar V.B."/>
            <person name="Mitreva M."/>
            <person name="Wilson R.K."/>
        </authorList>
    </citation>
    <scope>NUCLEOTIDE SEQUENCE [LARGE SCALE GENOMIC DNA]</scope>
    <source>
        <strain evidence="1 2">ATCC 15930</strain>
    </source>
</reference>
<proteinExistence type="predicted"/>
<dbReference type="HOGENOM" id="CLU_3203500_0_0_10"/>